<dbReference type="EMBL" id="KT253270">
    <property type="protein sequence ID" value="ALK28785.1"/>
    <property type="molecule type" value="Genomic_RNA"/>
</dbReference>
<evidence type="ECO:0000256" key="13">
    <source>
        <dbReference type="SAM" id="MobiDB-lite"/>
    </source>
</evidence>
<feature type="region of interest" description="Disordered" evidence="13">
    <location>
        <begin position="111"/>
        <end position="181"/>
    </location>
</feature>
<evidence type="ECO:0000259" key="15">
    <source>
        <dbReference type="PROSITE" id="PS51929"/>
    </source>
</evidence>
<dbReference type="GO" id="GO:0043657">
    <property type="term" value="C:host cell"/>
    <property type="evidence" value="ECO:0007669"/>
    <property type="project" value="UniProtKB-SubCell"/>
</dbReference>
<keyword evidence="2" id="KW-0597">Phosphoprotein</keyword>
<evidence type="ECO:0000313" key="16">
    <source>
        <dbReference type="EMBL" id="ALK28785.1"/>
    </source>
</evidence>
<accession>A0A0P0KBE2</accession>
<keyword evidence="8 11" id="KW-0543">Viral nucleoprotein</keyword>
<evidence type="ECO:0000256" key="8">
    <source>
        <dbReference type="ARBA" id="ARBA00023086"/>
    </source>
</evidence>
<evidence type="ECO:0000256" key="1">
    <source>
        <dbReference type="ARBA" id="ARBA00004340"/>
    </source>
</evidence>
<organism evidence="16 17">
    <name type="scientific">229E-related bat coronavirus</name>
    <dbReference type="NCBI Taxonomy" id="1739614"/>
    <lineage>
        <taxon>Viruses</taxon>
        <taxon>Riboviria</taxon>
        <taxon>Orthornavirae</taxon>
        <taxon>Pisuviricota</taxon>
        <taxon>Pisoniviricetes</taxon>
        <taxon>Nidovirales</taxon>
        <taxon>Cornidovirineae</taxon>
        <taxon>Coronaviridae</taxon>
        <taxon>Orthocoronavirinae</taxon>
        <taxon>Alphacoronavirus</taxon>
        <taxon>Duvinacovirus</taxon>
        <taxon>Alphacoronavirus chicagoense</taxon>
        <taxon>Human coronavirus 229E</taxon>
    </lineage>
</organism>
<feature type="compositionally biased region" description="Basic and acidic residues" evidence="13">
    <location>
        <begin position="237"/>
        <end position="247"/>
    </location>
</feature>
<evidence type="ECO:0000256" key="4">
    <source>
        <dbReference type="ARBA" id="ARBA00022812"/>
    </source>
</evidence>
<keyword evidence="6 11" id="KW-0694">RNA-binding</keyword>
<dbReference type="InterPro" id="IPR044344">
    <property type="entry name" value="N_prot_C_CoV"/>
</dbReference>
<dbReference type="GO" id="GO:0019013">
    <property type="term" value="C:viral nucleocapsid"/>
    <property type="evidence" value="ECO:0007669"/>
    <property type="project" value="UniProtKB-UniRule"/>
</dbReference>
<name>A0A0P0KBE2_CVH22</name>
<keyword evidence="7" id="KW-0805">Transcription regulation</keyword>
<evidence type="ECO:0000256" key="2">
    <source>
        <dbReference type="ARBA" id="ARBA00022553"/>
    </source>
</evidence>
<dbReference type="SUPFAM" id="SSF110304">
    <property type="entry name" value="Coronavirus RNA-binding domain"/>
    <property type="match status" value="1"/>
</dbReference>
<dbReference type="PROSITE" id="PS51929">
    <property type="entry name" value="COV_N_CTD"/>
    <property type="match status" value="1"/>
</dbReference>
<reference evidence="16 17" key="1">
    <citation type="journal article" date="2015" name="J. Virol.">
        <title>Evidence for an Ancestral Association of Human Coronavirus 229E with Bats.</title>
        <authorList>
            <person name="Corman V.M."/>
            <person name="Baldwin H.J."/>
            <person name="Fumie Tateno A."/>
            <person name="Melim Zerbinati R."/>
            <person name="Annan A."/>
            <person name="Owusu M."/>
            <person name="Nkrumah E.E."/>
            <person name="Maganga G.D."/>
            <person name="Oppong S."/>
            <person name="Adu-Sarkodie Y."/>
            <person name="Vallo P."/>
            <person name="da Silva Filho L.V."/>
            <person name="Leroy E.M."/>
            <person name="Thiel V."/>
            <person name="van der Hoek L."/>
            <person name="Poon L.L."/>
            <person name="Tschapka M."/>
            <person name="Drosten C."/>
            <person name="Drexler J.F."/>
        </authorList>
    </citation>
    <scope>NUCLEOTIDE SEQUENCE [LARGE SCALE GENOMIC DNA]</scope>
    <source>
        <strain evidence="16">BtCoV/FO1A-F2/Hip_aba/GHA/2010</strain>
    </source>
</reference>
<evidence type="ECO:0000256" key="3">
    <source>
        <dbReference type="ARBA" id="ARBA00022765"/>
    </source>
</evidence>
<protein>
    <recommendedName>
        <fullName evidence="11">Nucleoprotein</fullName>
    </recommendedName>
</protein>
<dbReference type="Pfam" id="PF00937">
    <property type="entry name" value="CoV_nucleocap"/>
    <property type="match status" value="1"/>
</dbReference>
<evidence type="ECO:0000259" key="14">
    <source>
        <dbReference type="PROSITE" id="PS51928"/>
    </source>
</evidence>
<feature type="compositionally biased region" description="Polar residues" evidence="13">
    <location>
        <begin position="214"/>
        <end position="236"/>
    </location>
</feature>
<dbReference type="GO" id="GO:1990904">
    <property type="term" value="C:ribonucleoprotein complex"/>
    <property type="evidence" value="ECO:0007669"/>
    <property type="project" value="UniProtKB-KW"/>
</dbReference>
<sequence length="395" mass="44248">MATVNWADASEPQRGRQSRIPYSLYSPLLVDNDQPWKVIPRNLVPTNKKDKSKLIGYWNIQKRFRTRKGKRVDLPPKLHFYYLGTGPHKDAKFRERIEGVVWVAVDGAKTEPTGYGVRRKNSDPEEPRFSQALPNGVTVVEEPDSRAPSRSQSRSQSRGRGESKPQSRNSSSDRNQKSSQDDIMKAVAAALKSLGFEKPQEKENKVAKKGTPKPSRNQSPAPSQTRAKSPARSQSSETKEQKHEMQKPRWKRQPNDDVTSNVTQCFGPRDLDHNFGSAGVVANGVKAKGYPQFAELVPSTAAMLFDSHIDSKESGNNVVLTYTTRVTVPKDHPHLGKFLEELNAFTKPSQVREMQQHPLLNPSAQEFNPSQTSPATVEPVYDEVAIETDIIDEVN</sequence>
<dbReference type="InterPro" id="IPR044345">
    <property type="entry name" value="N_prot_N_CoV"/>
</dbReference>
<keyword evidence="5 11" id="KW-0946">Virion</keyword>
<feature type="domain" description="CoV N CTD" evidence="15">
    <location>
        <begin position="237"/>
        <end position="353"/>
    </location>
</feature>
<feature type="region of interest" description="Disordered" evidence="13">
    <location>
        <begin position="193"/>
        <end position="265"/>
    </location>
</feature>
<feature type="domain" description="CoV N NTD" evidence="14">
    <location>
        <begin position="20"/>
        <end position="141"/>
    </location>
</feature>
<evidence type="ECO:0000256" key="11">
    <source>
        <dbReference type="PIRNR" id="PIRNR003888"/>
    </source>
</evidence>
<evidence type="ECO:0000256" key="9">
    <source>
        <dbReference type="ARBA" id="ARBA00023163"/>
    </source>
</evidence>
<evidence type="ECO:0000313" key="17">
    <source>
        <dbReference type="Proteomes" id="UP000122373"/>
    </source>
</evidence>
<dbReference type="CDD" id="cd21554">
    <property type="entry name" value="CoV_N-NTD"/>
    <property type="match status" value="1"/>
</dbReference>
<dbReference type="PIRSF" id="PIRSF003888">
    <property type="entry name" value="Corona_nucleocap"/>
    <property type="match status" value="1"/>
</dbReference>
<dbReference type="PROSITE" id="PS51928">
    <property type="entry name" value="COV_N_NTD"/>
    <property type="match status" value="1"/>
</dbReference>
<dbReference type="Proteomes" id="UP000122373">
    <property type="component" value="Genome"/>
</dbReference>
<keyword evidence="9" id="KW-0804">Transcription</keyword>
<evidence type="ECO:0000256" key="7">
    <source>
        <dbReference type="ARBA" id="ARBA00023015"/>
    </source>
</evidence>
<feature type="compositionally biased region" description="Low complexity" evidence="13">
    <location>
        <begin position="146"/>
        <end position="158"/>
    </location>
</feature>
<evidence type="ECO:0000256" key="5">
    <source>
        <dbReference type="ARBA" id="ARBA00022844"/>
    </source>
</evidence>
<dbReference type="InterPro" id="IPR037195">
    <property type="entry name" value="Nucleocapsid_N"/>
</dbReference>
<dbReference type="GO" id="GO:0003723">
    <property type="term" value="F:RNA binding"/>
    <property type="evidence" value="ECO:0007669"/>
    <property type="project" value="UniProtKB-UniRule"/>
</dbReference>
<dbReference type="InterPro" id="IPR001218">
    <property type="entry name" value="Nucleocap_CoV"/>
</dbReference>
<keyword evidence="10 12" id="KW-0687">Ribonucleoprotein</keyword>
<dbReference type="InterPro" id="IPR037179">
    <property type="entry name" value="Nucleocapsid_C"/>
</dbReference>
<dbReference type="InterPro" id="IPR042548">
    <property type="entry name" value="NCAP_aCoV"/>
</dbReference>
<dbReference type="SUPFAM" id="SSF103068">
    <property type="entry name" value="Nucleocapsid protein dimerization domain"/>
    <property type="match status" value="1"/>
</dbReference>
<comment type="function">
    <text evidence="11">Packages the positive strand viral genome RNA into a helical ribonucleocapsid (RNP) and plays a fundamental role during virion assembly through its interactions with the viral genome and membrane protein M. Plays an important role in enhancing the efficiency of subgenomic viral RNA transcription as well as viral replication.</text>
</comment>
<comment type="subcellular location">
    <subcellularLocation>
        <location evidence="1">Host cell</location>
    </subcellularLocation>
    <subcellularLocation>
        <location evidence="11">Virion</location>
    </subcellularLocation>
    <text evidence="11">Located inside the virion, complexed with the viral RNA. Probably associates with ER-derived membranes where it participates in viral RNA synthesis and virus budding.</text>
</comment>
<keyword evidence="4" id="KW-1040">Host Golgi apparatus</keyword>
<keyword evidence="3" id="KW-0013">ADP-ribosylation</keyword>
<dbReference type="HAMAP" id="MF_04095">
    <property type="entry name" value="ALPHA_CORONA_NCAP"/>
    <property type="match status" value="1"/>
</dbReference>
<evidence type="ECO:0000256" key="6">
    <source>
        <dbReference type="ARBA" id="ARBA00022884"/>
    </source>
</evidence>
<evidence type="ECO:0000256" key="12">
    <source>
        <dbReference type="PROSITE-ProRule" id="PRU01276"/>
    </source>
</evidence>
<evidence type="ECO:0000256" key="10">
    <source>
        <dbReference type="ARBA" id="ARBA00023274"/>
    </source>
</evidence>
<dbReference type="CDD" id="cd21595">
    <property type="entry name" value="CoV_N-CTD"/>
    <property type="match status" value="1"/>
</dbReference>
<proteinExistence type="inferred from homology"/>